<dbReference type="Proteomes" id="UP001168098">
    <property type="component" value="Unassembled WGS sequence"/>
</dbReference>
<comment type="caution">
    <text evidence="1">The sequence shown here is derived from an EMBL/GenBank/DDBJ whole genome shotgun (WGS) entry which is preliminary data.</text>
</comment>
<proteinExistence type="predicted"/>
<organism evidence="1 2">
    <name type="scientific">Vitis rotundifolia</name>
    <name type="common">Muscadine grape</name>
    <dbReference type="NCBI Taxonomy" id="103349"/>
    <lineage>
        <taxon>Eukaryota</taxon>
        <taxon>Viridiplantae</taxon>
        <taxon>Streptophyta</taxon>
        <taxon>Embryophyta</taxon>
        <taxon>Tracheophyta</taxon>
        <taxon>Spermatophyta</taxon>
        <taxon>Magnoliopsida</taxon>
        <taxon>eudicotyledons</taxon>
        <taxon>Gunneridae</taxon>
        <taxon>Pentapetalae</taxon>
        <taxon>rosids</taxon>
        <taxon>Vitales</taxon>
        <taxon>Vitaceae</taxon>
        <taxon>Viteae</taxon>
        <taxon>Vitis</taxon>
    </lineage>
</organism>
<dbReference type="EMBL" id="JARBHA010000006">
    <property type="protein sequence ID" value="KAJ9699004.1"/>
    <property type="molecule type" value="Genomic_DNA"/>
</dbReference>
<reference evidence="1 2" key="1">
    <citation type="journal article" date="2023" name="BMC Biotechnol.">
        <title>Vitis rotundifolia cv Carlos genome sequencing.</title>
        <authorList>
            <person name="Huff M."/>
            <person name="Hulse-Kemp A."/>
            <person name="Scheffler B."/>
            <person name="Youngblood R."/>
            <person name="Simpson S."/>
            <person name="Babiker E."/>
            <person name="Staton M."/>
        </authorList>
    </citation>
    <scope>NUCLEOTIDE SEQUENCE [LARGE SCALE GENOMIC DNA]</scope>
    <source>
        <tissue evidence="1">Leaf</tissue>
    </source>
</reference>
<dbReference type="AlphaFoldDB" id="A0AA39A1E9"/>
<protein>
    <submittedName>
        <fullName evidence="1">Uncharacterized protein</fullName>
    </submittedName>
</protein>
<evidence type="ECO:0000313" key="2">
    <source>
        <dbReference type="Proteomes" id="UP001168098"/>
    </source>
</evidence>
<gene>
    <name evidence="1" type="ORF">PVL29_007867</name>
</gene>
<sequence length="70" mass="7976">MGRVEEDVTIAMVVVGASDVEWVVACGRRQKQERNKGLKGRRKVERGFRENFGKAEREKRGGCLRSTRVL</sequence>
<name>A0AA39A1E9_VITRO</name>
<evidence type="ECO:0000313" key="1">
    <source>
        <dbReference type="EMBL" id="KAJ9699004.1"/>
    </source>
</evidence>
<keyword evidence="2" id="KW-1185">Reference proteome</keyword>
<accession>A0AA39A1E9</accession>